<evidence type="ECO:0000256" key="2">
    <source>
        <dbReference type="ARBA" id="ARBA00022759"/>
    </source>
</evidence>
<evidence type="ECO:0000256" key="1">
    <source>
        <dbReference type="ARBA" id="ARBA00022722"/>
    </source>
</evidence>
<evidence type="ECO:0000313" key="8">
    <source>
        <dbReference type="Proteomes" id="UP000076563"/>
    </source>
</evidence>
<dbReference type="RefSeq" id="WP_063188124.1">
    <property type="nucleotide sequence ID" value="NZ_LQRA01000110.1"/>
</dbReference>
<evidence type="ECO:0000256" key="5">
    <source>
        <dbReference type="ARBA" id="ARBA00023204"/>
    </source>
</evidence>
<dbReference type="AlphaFoldDB" id="A0A165PM45"/>
<sequence length="152" mass="17740">MSDIVSPETRSRMMAGIKSKDTKPEMILRKGLHKLGFRYRLHDRSLPGKPDMVFPRYKAVIFAHGCFWHGHSCHLFKWPSSNEEFWHAKINRNIEVDKENLTSLQEMGWRIGIVWECSLKGKYRINSEEVIELCAQWLQTTDMTSIEIGGQC</sequence>
<protein>
    <recommendedName>
        <fullName evidence="6">Very short patch repair endonuclease</fullName>
        <ecNumber evidence="6">3.1.-.-</ecNumber>
    </recommendedName>
</protein>
<dbReference type="Pfam" id="PF03852">
    <property type="entry name" value="Vsr"/>
    <property type="match status" value="1"/>
</dbReference>
<dbReference type="NCBIfam" id="TIGR00632">
    <property type="entry name" value="vsr"/>
    <property type="match status" value="1"/>
</dbReference>
<dbReference type="GO" id="GO:0004519">
    <property type="term" value="F:endonuclease activity"/>
    <property type="evidence" value="ECO:0007669"/>
    <property type="project" value="UniProtKB-KW"/>
</dbReference>
<dbReference type="PIRSF" id="PIRSF018267">
    <property type="entry name" value="VSR_endonuc"/>
    <property type="match status" value="1"/>
</dbReference>
<evidence type="ECO:0000256" key="4">
    <source>
        <dbReference type="ARBA" id="ARBA00022801"/>
    </source>
</evidence>
<evidence type="ECO:0000256" key="6">
    <source>
        <dbReference type="PIRNR" id="PIRNR018267"/>
    </source>
</evidence>
<reference evidence="8" key="1">
    <citation type="submission" date="2016-01" db="EMBL/GenBank/DDBJ databases">
        <title>Draft genome of Chromobacterium sp. F49.</title>
        <authorList>
            <person name="Hong K.W."/>
        </authorList>
    </citation>
    <scope>NUCLEOTIDE SEQUENCE [LARGE SCALE GENOMIC DNA]</scope>
    <source>
        <strain evidence="8">M63</strain>
    </source>
</reference>
<name>A0A165PM45_9BACL</name>
<comment type="similarity">
    <text evidence="6">Belongs to the vsr family.</text>
</comment>
<dbReference type="OrthoDB" id="9801520at2"/>
<dbReference type="EMBL" id="LQRA01000110">
    <property type="protein sequence ID" value="KZE71676.1"/>
    <property type="molecule type" value="Genomic_DNA"/>
</dbReference>
<keyword evidence="5 6" id="KW-0234">DNA repair</keyword>
<gene>
    <name evidence="7" type="ORF">AV654_05570</name>
</gene>
<comment type="caution">
    <text evidence="7">The sequence shown here is derived from an EMBL/GenBank/DDBJ whole genome shotgun (WGS) entry which is preliminary data.</text>
</comment>
<keyword evidence="8" id="KW-1185">Reference proteome</keyword>
<dbReference type="InterPro" id="IPR011335">
    <property type="entry name" value="Restrct_endonuc-II-like"/>
</dbReference>
<dbReference type="CDD" id="cd00221">
    <property type="entry name" value="Vsr"/>
    <property type="match status" value="1"/>
</dbReference>
<evidence type="ECO:0000256" key="3">
    <source>
        <dbReference type="ARBA" id="ARBA00022763"/>
    </source>
</evidence>
<keyword evidence="4 6" id="KW-0378">Hydrolase</keyword>
<keyword evidence="1 6" id="KW-0540">Nuclease</keyword>
<accession>A0A165PM45</accession>
<keyword evidence="2 6" id="KW-0255">Endonuclease</keyword>
<dbReference type="Gene3D" id="3.40.960.10">
    <property type="entry name" value="VSR Endonuclease"/>
    <property type="match status" value="1"/>
</dbReference>
<dbReference type="GO" id="GO:0006298">
    <property type="term" value="P:mismatch repair"/>
    <property type="evidence" value="ECO:0007669"/>
    <property type="project" value="UniProtKB-UniRule"/>
</dbReference>
<dbReference type="GO" id="GO:0016787">
    <property type="term" value="F:hydrolase activity"/>
    <property type="evidence" value="ECO:0007669"/>
    <property type="project" value="UniProtKB-KW"/>
</dbReference>
<dbReference type="SUPFAM" id="SSF52980">
    <property type="entry name" value="Restriction endonuclease-like"/>
    <property type="match status" value="1"/>
</dbReference>
<evidence type="ECO:0000313" key="7">
    <source>
        <dbReference type="EMBL" id="KZE71676.1"/>
    </source>
</evidence>
<proteinExistence type="inferred from homology"/>
<organism evidence="7 8">
    <name type="scientific">Paenibacillus elgii</name>
    <dbReference type="NCBI Taxonomy" id="189691"/>
    <lineage>
        <taxon>Bacteria</taxon>
        <taxon>Bacillati</taxon>
        <taxon>Bacillota</taxon>
        <taxon>Bacilli</taxon>
        <taxon>Bacillales</taxon>
        <taxon>Paenibacillaceae</taxon>
        <taxon>Paenibacillus</taxon>
    </lineage>
</organism>
<keyword evidence="3 6" id="KW-0227">DNA damage</keyword>
<dbReference type="Proteomes" id="UP000076563">
    <property type="component" value="Unassembled WGS sequence"/>
</dbReference>
<dbReference type="EC" id="3.1.-.-" evidence="6"/>
<comment type="function">
    <text evidence="6">May nick specific sequences that contain T:G mispairs resulting from m5C-deamination.</text>
</comment>
<dbReference type="InterPro" id="IPR004603">
    <property type="entry name" value="DNA_mismatch_endonuc_vsr"/>
</dbReference>